<dbReference type="Pfam" id="PF00440">
    <property type="entry name" value="TetR_N"/>
    <property type="match status" value="1"/>
</dbReference>
<dbReference type="Gene3D" id="1.10.10.60">
    <property type="entry name" value="Homeodomain-like"/>
    <property type="match status" value="1"/>
</dbReference>
<sequence length="194" mass="21416">MPWEKTFDLDEATDKAISVFWKKGYEGTSMADLTAGMEINKGSLYNAFGSKQALFDRALLRYDQQTRAAMLAELATFDDPVAAITELFDRMIDAGCKDQRNLGCFLINTAQDLPNQTPDVTEIVRTSLAEIEDFLRAMLRRGQKTGQISEQLDVETTAQSLLAMFAGLRLLSRGAVAPQVLEGVRSGVQQLLDG</sequence>
<dbReference type="SUPFAM" id="SSF46689">
    <property type="entry name" value="Homeodomain-like"/>
    <property type="match status" value="1"/>
</dbReference>
<organism evidence="6 7">
    <name type="scientific">Roseobacter sinensis</name>
    <dbReference type="NCBI Taxonomy" id="2931391"/>
    <lineage>
        <taxon>Bacteria</taxon>
        <taxon>Pseudomonadati</taxon>
        <taxon>Pseudomonadota</taxon>
        <taxon>Alphaproteobacteria</taxon>
        <taxon>Rhodobacterales</taxon>
        <taxon>Roseobacteraceae</taxon>
        <taxon>Roseobacter</taxon>
    </lineage>
</organism>
<reference evidence="6 7" key="1">
    <citation type="submission" date="2022-04" db="EMBL/GenBank/DDBJ databases">
        <title>Roseobacter sp. WL0113 is a bacterium isolated from neritic sediment.</title>
        <authorList>
            <person name="Wang L."/>
            <person name="He W."/>
            <person name="Zhang D.-F."/>
        </authorList>
    </citation>
    <scope>NUCLEOTIDE SEQUENCE [LARGE SCALE GENOMIC DNA]</scope>
    <source>
        <strain evidence="6 7">WL0113</strain>
    </source>
</reference>
<comment type="caution">
    <text evidence="6">The sequence shown here is derived from an EMBL/GenBank/DDBJ whole genome shotgun (WGS) entry which is preliminary data.</text>
</comment>
<keyword evidence="3" id="KW-0804">Transcription</keyword>
<dbReference type="Pfam" id="PF16925">
    <property type="entry name" value="TetR_C_13"/>
    <property type="match status" value="1"/>
</dbReference>
<keyword evidence="2 4" id="KW-0238">DNA-binding</keyword>
<dbReference type="RefSeq" id="WP_263846449.1">
    <property type="nucleotide sequence ID" value="NZ_JALIEB010000033.1"/>
</dbReference>
<evidence type="ECO:0000256" key="1">
    <source>
        <dbReference type="ARBA" id="ARBA00023015"/>
    </source>
</evidence>
<evidence type="ECO:0000313" key="7">
    <source>
        <dbReference type="Proteomes" id="UP001208690"/>
    </source>
</evidence>
<evidence type="ECO:0000259" key="5">
    <source>
        <dbReference type="PROSITE" id="PS50977"/>
    </source>
</evidence>
<dbReference type="InterPro" id="IPR036271">
    <property type="entry name" value="Tet_transcr_reg_TetR-rel_C_sf"/>
</dbReference>
<gene>
    <name evidence="6" type="ORF">MUB52_22665</name>
</gene>
<dbReference type="InterPro" id="IPR009057">
    <property type="entry name" value="Homeodomain-like_sf"/>
</dbReference>
<evidence type="ECO:0000256" key="2">
    <source>
        <dbReference type="ARBA" id="ARBA00023125"/>
    </source>
</evidence>
<dbReference type="InterPro" id="IPR023772">
    <property type="entry name" value="DNA-bd_HTH_TetR-type_CS"/>
</dbReference>
<evidence type="ECO:0000256" key="4">
    <source>
        <dbReference type="PROSITE-ProRule" id="PRU00335"/>
    </source>
</evidence>
<proteinExistence type="predicted"/>
<accession>A0ABT3BM06</accession>
<dbReference type="PROSITE" id="PS01081">
    <property type="entry name" value="HTH_TETR_1"/>
    <property type="match status" value="1"/>
</dbReference>
<dbReference type="PANTHER" id="PTHR47506:SF1">
    <property type="entry name" value="HTH-TYPE TRANSCRIPTIONAL REGULATOR YJDC"/>
    <property type="match status" value="1"/>
</dbReference>
<dbReference type="EMBL" id="JALIEB010000033">
    <property type="protein sequence ID" value="MCV3274244.1"/>
    <property type="molecule type" value="Genomic_DNA"/>
</dbReference>
<keyword evidence="7" id="KW-1185">Reference proteome</keyword>
<keyword evidence="1" id="KW-0805">Transcription regulation</keyword>
<dbReference type="PANTHER" id="PTHR47506">
    <property type="entry name" value="TRANSCRIPTIONAL REGULATORY PROTEIN"/>
    <property type="match status" value="1"/>
</dbReference>
<name>A0ABT3BM06_9RHOB</name>
<evidence type="ECO:0000256" key="3">
    <source>
        <dbReference type="ARBA" id="ARBA00023163"/>
    </source>
</evidence>
<dbReference type="Proteomes" id="UP001208690">
    <property type="component" value="Unassembled WGS sequence"/>
</dbReference>
<protein>
    <submittedName>
        <fullName evidence="6">TetR/AcrR family transcriptional regulator</fullName>
    </submittedName>
</protein>
<dbReference type="InterPro" id="IPR001647">
    <property type="entry name" value="HTH_TetR"/>
</dbReference>
<dbReference type="Gene3D" id="1.10.357.10">
    <property type="entry name" value="Tetracycline Repressor, domain 2"/>
    <property type="match status" value="1"/>
</dbReference>
<feature type="DNA-binding region" description="H-T-H motif" evidence="4">
    <location>
        <begin position="29"/>
        <end position="48"/>
    </location>
</feature>
<dbReference type="InterPro" id="IPR011075">
    <property type="entry name" value="TetR_C"/>
</dbReference>
<feature type="domain" description="HTH tetR-type" evidence="5">
    <location>
        <begin position="6"/>
        <end position="66"/>
    </location>
</feature>
<dbReference type="PROSITE" id="PS50977">
    <property type="entry name" value="HTH_TETR_2"/>
    <property type="match status" value="1"/>
</dbReference>
<dbReference type="SUPFAM" id="SSF48498">
    <property type="entry name" value="Tetracyclin repressor-like, C-terminal domain"/>
    <property type="match status" value="1"/>
</dbReference>
<evidence type="ECO:0000313" key="6">
    <source>
        <dbReference type="EMBL" id="MCV3274244.1"/>
    </source>
</evidence>